<dbReference type="InterPro" id="IPR055259">
    <property type="entry name" value="YkvP/CgeB_Glyco_trans-like"/>
</dbReference>
<accession>A0A6N7J3T0</accession>
<proteinExistence type="predicted"/>
<dbReference type="AlphaFoldDB" id="A0A6N7J3T0"/>
<comment type="caution">
    <text evidence="2">The sequence shown here is derived from an EMBL/GenBank/DDBJ whole genome shotgun (WGS) entry which is preliminary data.</text>
</comment>
<evidence type="ECO:0000313" key="3">
    <source>
        <dbReference type="Proteomes" id="UP000460257"/>
    </source>
</evidence>
<evidence type="ECO:0000313" key="2">
    <source>
        <dbReference type="EMBL" id="MQN02270.1"/>
    </source>
</evidence>
<organism evidence="2 3">
    <name type="scientific">Candidatus Weimeria bifida</name>
    <dbReference type="NCBI Taxonomy" id="2599074"/>
    <lineage>
        <taxon>Bacteria</taxon>
        <taxon>Bacillati</taxon>
        <taxon>Bacillota</taxon>
        <taxon>Clostridia</taxon>
        <taxon>Lachnospirales</taxon>
        <taxon>Lachnospiraceae</taxon>
        <taxon>Candidatus Weimeria</taxon>
    </lineage>
</organism>
<sequence length="400" mass="46383">MKINSTKKILVYRWKAYNYDDVIAAFERAGCEVKCIAQKLLNYEVNDDFAAVFEKELASDNYEFVFSINYFPVISDICQKNGIEYVSYSCDSPLISMYHESVFNQVNRIFLFDALAVANFRAIGASHVRYLPLGVDTARLDRLFTFSSPFKEETERLLERSLTFVGSLYEKNSYDKISDKLPEYLRGYFDAAMQLESARFGTEHFFDEIMTPEISEELLECVDFEKSDRSFSDLPFVFSVTSLGFKCAQIQRKRALTDLSKKHSVCLFTESDTSDIFSVKNMGGVDYRLIMPWVFRKSAISLNFTISNIKTGIPLRVWDVLGARGFLFTNHQKELDIYFKDGEDLVWFDSEEELIEKADFYLDEKNASLRDKISQRGYEKVSTYHTFDNRISQLLVDKES</sequence>
<reference evidence="2" key="1">
    <citation type="journal article" date="2020" name="Appl. Environ. Microbiol.">
        <title>Medium-Chain Fatty Acid Synthesis by 'Candidatus Weimeria bifida' gen. nov., sp. nov., and 'Candidatus Pseudoramibacter fermentans' sp. nov.</title>
        <authorList>
            <person name="Scarborough M.J."/>
            <person name="Myers K.S."/>
            <person name="Donohue T.J."/>
            <person name="Noguera D.R."/>
        </authorList>
    </citation>
    <scope>NUCLEOTIDE SEQUENCE</scope>
    <source>
        <strain evidence="2">LCO1.1</strain>
    </source>
</reference>
<dbReference type="Proteomes" id="UP000460257">
    <property type="component" value="Unassembled WGS sequence"/>
</dbReference>
<protein>
    <submittedName>
        <fullName evidence="2">Glycosyltransferase</fullName>
    </submittedName>
</protein>
<dbReference type="Pfam" id="PF13524">
    <property type="entry name" value="Glyco_trans_1_2"/>
    <property type="match status" value="1"/>
</dbReference>
<evidence type="ECO:0000259" key="1">
    <source>
        <dbReference type="Pfam" id="PF13524"/>
    </source>
</evidence>
<dbReference type="GO" id="GO:0016740">
    <property type="term" value="F:transferase activity"/>
    <property type="evidence" value="ECO:0007669"/>
    <property type="project" value="UniProtKB-KW"/>
</dbReference>
<keyword evidence="3" id="KW-1185">Reference proteome</keyword>
<gene>
    <name evidence="2" type="ORF">FRC54_10365</name>
</gene>
<dbReference type="EMBL" id="VOGC01000009">
    <property type="protein sequence ID" value="MQN02270.1"/>
    <property type="molecule type" value="Genomic_DNA"/>
</dbReference>
<feature type="domain" description="Spore protein YkvP/CgeB glycosyl transferase-like" evidence="1">
    <location>
        <begin position="285"/>
        <end position="395"/>
    </location>
</feature>
<name>A0A6N7J3T0_9FIRM</name>